<dbReference type="AlphaFoldDB" id="A0A0N5AA69"/>
<name>A0A0N5AA69_9BILA</name>
<dbReference type="Gene3D" id="3.40.50.150">
    <property type="entry name" value="Vaccinia Virus protein VP39"/>
    <property type="match status" value="1"/>
</dbReference>
<dbReference type="WBParaSite" id="SMUV_0000103601-mRNA-1">
    <property type="protein sequence ID" value="SMUV_0000103601-mRNA-1"/>
    <property type="gene ID" value="SMUV_0000103601"/>
</dbReference>
<dbReference type="SUPFAM" id="SSF53335">
    <property type="entry name" value="S-adenosyl-L-methionine-dependent methyltransferases"/>
    <property type="match status" value="1"/>
</dbReference>
<evidence type="ECO:0000313" key="3">
    <source>
        <dbReference type="WBParaSite" id="SMUV_0000103601-mRNA-1"/>
    </source>
</evidence>
<accession>A0A0N5AA69</accession>
<dbReference type="InterPro" id="IPR029063">
    <property type="entry name" value="SAM-dependent_MTases_sf"/>
</dbReference>
<dbReference type="STRING" id="451379.A0A0N5AA69"/>
<keyword evidence="1" id="KW-0812">Transmembrane</keyword>
<sequence length="237" mass="27024">VSFSTYFVTQNQSNYNDLAKNTSERSKSVEKTVVLENLCSTVFNVCYMVVDNLDFNRFNLVLYYIYIYFPLFLNNDSSRWNVDHLHLQVQYVATMIALPFGTSALDVKANLNSSVVAMIGLGGGSLSILAFFFHIIGFYYWKYLLYIVVVEIDPTVVQIASRWFNVTNDEYHRVIVDDGKNFLLKSARKRIRYSVIFLDACGDDSILSCPVSSFLDDEVLELVANELITSSGILFTH</sequence>
<proteinExistence type="predicted"/>
<reference evidence="3" key="1">
    <citation type="submission" date="2017-02" db="UniProtKB">
        <authorList>
            <consortium name="WormBaseParasite"/>
        </authorList>
    </citation>
    <scope>IDENTIFICATION</scope>
</reference>
<evidence type="ECO:0000256" key="1">
    <source>
        <dbReference type="SAM" id="Phobius"/>
    </source>
</evidence>
<organism evidence="2 3">
    <name type="scientific">Syphacia muris</name>
    <dbReference type="NCBI Taxonomy" id="451379"/>
    <lineage>
        <taxon>Eukaryota</taxon>
        <taxon>Metazoa</taxon>
        <taxon>Ecdysozoa</taxon>
        <taxon>Nematoda</taxon>
        <taxon>Chromadorea</taxon>
        <taxon>Rhabditida</taxon>
        <taxon>Spirurina</taxon>
        <taxon>Oxyuridomorpha</taxon>
        <taxon>Oxyuroidea</taxon>
        <taxon>Oxyuridae</taxon>
        <taxon>Syphacia</taxon>
    </lineage>
</organism>
<keyword evidence="1" id="KW-0472">Membrane</keyword>
<keyword evidence="1" id="KW-1133">Transmembrane helix</keyword>
<protein>
    <submittedName>
        <fullName evidence="3">PABS domain-containing protein</fullName>
    </submittedName>
</protein>
<feature type="transmembrane region" description="Helical" evidence="1">
    <location>
        <begin position="117"/>
        <end position="141"/>
    </location>
</feature>
<keyword evidence="2" id="KW-1185">Reference proteome</keyword>
<dbReference type="Proteomes" id="UP000046393">
    <property type="component" value="Unplaced"/>
</dbReference>
<evidence type="ECO:0000313" key="2">
    <source>
        <dbReference type="Proteomes" id="UP000046393"/>
    </source>
</evidence>
<feature type="transmembrane region" description="Helical" evidence="1">
    <location>
        <begin position="56"/>
        <end position="73"/>
    </location>
</feature>